<evidence type="ECO:0000259" key="1">
    <source>
        <dbReference type="Pfam" id="PF14213"/>
    </source>
</evidence>
<sequence>MINNEITIDVSQFSEDPWGRDEQDNPISSGAAFRKQYLIEAFNQYDKVIVDFSKLQDMPDSGFLGESFVGLVKHDGFTYEEVLKKLVVLPQDEFYPITVEQIITLARDEYKRVNMQGK</sequence>
<dbReference type="Proteomes" id="UP000215450">
    <property type="component" value="Unassembled WGS sequence"/>
</dbReference>
<dbReference type="AlphaFoldDB" id="A0A238HG80"/>
<evidence type="ECO:0000313" key="3">
    <source>
        <dbReference type="EMBL" id="SNB70640.1"/>
    </source>
</evidence>
<dbReference type="EMBL" id="FXUV01000023">
    <property type="protein sequence ID" value="SMQ12511.1"/>
    <property type="molecule type" value="Genomic_DNA"/>
</dbReference>
<dbReference type="RefSeq" id="WP_095062690.1">
    <property type="nucleotide sequence ID" value="NZ_FXUV02000026.1"/>
</dbReference>
<evidence type="ECO:0000313" key="2">
    <source>
        <dbReference type="EMBL" id="SMQ12511.1"/>
    </source>
</evidence>
<organism evidence="2">
    <name type="scientific">Kingella negevensis</name>
    <dbReference type="NCBI Taxonomy" id="1522312"/>
    <lineage>
        <taxon>Bacteria</taxon>
        <taxon>Pseudomonadati</taxon>
        <taxon>Pseudomonadota</taxon>
        <taxon>Betaproteobacteria</taxon>
        <taxon>Neisseriales</taxon>
        <taxon>Neisseriaceae</taxon>
        <taxon>Kingella</taxon>
    </lineage>
</organism>
<dbReference type="InterPro" id="IPR025474">
    <property type="entry name" value="DUF4325"/>
</dbReference>
<evidence type="ECO:0000313" key="4">
    <source>
        <dbReference type="Proteomes" id="UP000215450"/>
    </source>
</evidence>
<dbReference type="Pfam" id="PF14213">
    <property type="entry name" value="DUF4325"/>
    <property type="match status" value="1"/>
</dbReference>
<protein>
    <recommendedName>
        <fullName evidence="1">DUF4325 domain-containing protein</fullName>
    </recommendedName>
</protein>
<feature type="domain" description="DUF4325" evidence="1">
    <location>
        <begin position="29"/>
        <end position="88"/>
    </location>
</feature>
<gene>
    <name evidence="3" type="ORF">KEBURONENSIS_01367</name>
    <name evidence="2" type="ORF">KEBURONENSIS_01412</name>
</gene>
<proteinExistence type="predicted"/>
<keyword evidence="4" id="KW-1185">Reference proteome</keyword>
<reference evidence="3" key="3">
    <citation type="submission" date="2017-06" db="EMBL/GenBank/DDBJ databases">
        <authorList>
            <person name="Kim H.J."/>
            <person name="Triplett B.A."/>
        </authorList>
    </citation>
    <scope>NUCLEOTIDE SEQUENCE [LARGE SCALE GENOMIC DNA]</scope>
    <source>
        <strain evidence="3">Kingella_eburonensis</strain>
    </source>
</reference>
<dbReference type="OrthoDB" id="1551124at2"/>
<reference evidence="4" key="2">
    <citation type="submission" date="2017-06" db="EMBL/GenBank/DDBJ databases">
        <authorList>
            <person name="Laurent S."/>
        </authorList>
    </citation>
    <scope>NUCLEOTIDE SEQUENCE [LARGE SCALE GENOMIC DNA]</scope>
</reference>
<dbReference type="EMBL" id="FXUV02000026">
    <property type="protein sequence ID" value="SNB70640.1"/>
    <property type="molecule type" value="Genomic_DNA"/>
</dbReference>
<name>A0A238HG80_9NEIS</name>
<accession>A0A238HG80</accession>
<reference evidence="2" key="1">
    <citation type="submission" date="2017-05" db="EMBL/GenBank/DDBJ databases">
        <authorList>
            <person name="Song R."/>
            <person name="Chenine A.L."/>
            <person name="Ruprecht R.M."/>
        </authorList>
    </citation>
    <scope>NUCLEOTIDE SEQUENCE</scope>
    <source>
        <strain evidence="2">Kingella_eburonensis</strain>
    </source>
</reference>